<keyword evidence="1" id="KW-0812">Transmembrane</keyword>
<keyword evidence="1" id="KW-0472">Membrane</keyword>
<feature type="transmembrane region" description="Helical" evidence="1">
    <location>
        <begin position="20"/>
        <end position="40"/>
    </location>
</feature>
<gene>
    <name evidence="2" type="ORF">LGLO00237_LOCUS4438</name>
</gene>
<dbReference type="InterPro" id="IPR021420">
    <property type="entry name" value="DUF3067"/>
</dbReference>
<dbReference type="EMBL" id="HBIV01006110">
    <property type="protein sequence ID" value="CAE0650666.1"/>
    <property type="molecule type" value="Transcribed_RNA"/>
</dbReference>
<dbReference type="AlphaFoldDB" id="A0A6U3D251"/>
<sequence length="307" mass="35148">MEYTQLLVSRRRRCERSGRLLAFSACVVAATVCIFSGTRFSSNVRGSLAKQKLHIANAGCVVSNVPGQKGVFQHSRSVATKGFFDAFDSGMDAFMTGWKNDKWNPDRRTEEDKKIRSRPSISSLSWGRMDWSGDAQEELEDFLQGRSYPIRIATNVIDEVYDVDVEITDSLRKRMKTKGENRYMCGRKLAEMVYAKYGKYHDVSLLQAKPFGSDYRQVAFNIYGPHLGSPSFPYSEDQYLAKLDELSHKLNTWDQAWYVQEFLESAIKPRRGLPSRPRADTAVTLRLNQSPTWYLVPDENVSEVFSW</sequence>
<dbReference type="PANTHER" id="PTHR35126:SF1">
    <property type="entry name" value="DUF3067 DOMAIN-CONTAINING PROTEIN"/>
    <property type="match status" value="1"/>
</dbReference>
<reference evidence="2" key="1">
    <citation type="submission" date="2021-01" db="EMBL/GenBank/DDBJ databases">
        <authorList>
            <person name="Corre E."/>
            <person name="Pelletier E."/>
            <person name="Niang G."/>
            <person name="Scheremetjew M."/>
            <person name="Finn R."/>
            <person name="Kale V."/>
            <person name="Holt S."/>
            <person name="Cochrane G."/>
            <person name="Meng A."/>
            <person name="Brown T."/>
            <person name="Cohen L."/>
        </authorList>
    </citation>
    <scope>NUCLEOTIDE SEQUENCE</scope>
    <source>
        <strain evidence="2">CCCM811</strain>
    </source>
</reference>
<dbReference type="Gene3D" id="3.30.428.40">
    <property type="entry name" value="Protein of unknown function DUF3067"/>
    <property type="match status" value="1"/>
</dbReference>
<keyword evidence="1" id="KW-1133">Transmembrane helix</keyword>
<organism evidence="2">
    <name type="scientific">Lotharella globosa</name>
    <dbReference type="NCBI Taxonomy" id="91324"/>
    <lineage>
        <taxon>Eukaryota</taxon>
        <taxon>Sar</taxon>
        <taxon>Rhizaria</taxon>
        <taxon>Cercozoa</taxon>
        <taxon>Chlorarachniophyceae</taxon>
        <taxon>Lotharella</taxon>
    </lineage>
</organism>
<protein>
    <submittedName>
        <fullName evidence="2">Uncharacterized protein</fullName>
    </submittedName>
</protein>
<evidence type="ECO:0000313" key="2">
    <source>
        <dbReference type="EMBL" id="CAE0650666.1"/>
    </source>
</evidence>
<dbReference type="PANTHER" id="PTHR35126">
    <property type="entry name" value="SLR0598 PROTEIN"/>
    <property type="match status" value="1"/>
</dbReference>
<name>A0A6U3D251_9EUKA</name>
<evidence type="ECO:0000256" key="1">
    <source>
        <dbReference type="SAM" id="Phobius"/>
    </source>
</evidence>
<dbReference type="Pfam" id="PF11267">
    <property type="entry name" value="DUF3067"/>
    <property type="match status" value="1"/>
</dbReference>
<proteinExistence type="predicted"/>
<accession>A0A6U3D251</accession>